<feature type="transmembrane region" description="Helical" evidence="2">
    <location>
        <begin position="21"/>
        <end position="41"/>
    </location>
</feature>
<accession>A0AA37WG09</accession>
<keyword evidence="1" id="KW-0175">Coiled coil</keyword>
<keyword evidence="2" id="KW-0472">Membrane</keyword>
<dbReference type="AlphaFoldDB" id="A0AA37WG09"/>
<evidence type="ECO:0000313" key="3">
    <source>
        <dbReference type="EMBL" id="GLR19347.1"/>
    </source>
</evidence>
<protein>
    <recommendedName>
        <fullName evidence="5">Septum formation initiator</fullName>
    </recommendedName>
</protein>
<comment type="caution">
    <text evidence="3">The sequence shown here is derived from an EMBL/GenBank/DDBJ whole genome shotgun (WGS) entry which is preliminary data.</text>
</comment>
<evidence type="ECO:0000256" key="2">
    <source>
        <dbReference type="SAM" id="Phobius"/>
    </source>
</evidence>
<sequence length="103" mass="12807">MKKKTDTSNFLKFRKRWFNKYVITIFIFLGWLLFFDKYNFFAQVKLKNSTQKLEQEYANILEDVKNAKIEKKDLEMNQEKYGREKYYLHKDDEDVFIIEKRQN</sequence>
<feature type="coiled-coil region" evidence="1">
    <location>
        <begin position="50"/>
        <end position="84"/>
    </location>
</feature>
<evidence type="ECO:0000256" key="1">
    <source>
        <dbReference type="SAM" id="Coils"/>
    </source>
</evidence>
<keyword evidence="2" id="KW-1133">Transmembrane helix</keyword>
<dbReference type="RefSeq" id="WP_235291950.1">
    <property type="nucleotide sequence ID" value="NZ_BSOH01000027.1"/>
</dbReference>
<evidence type="ECO:0008006" key="5">
    <source>
        <dbReference type="Google" id="ProtNLM"/>
    </source>
</evidence>
<reference evidence="3" key="2">
    <citation type="submission" date="2023-01" db="EMBL/GenBank/DDBJ databases">
        <title>Draft genome sequence of Portibacter lacus strain NBRC 108769.</title>
        <authorList>
            <person name="Sun Q."/>
            <person name="Mori K."/>
        </authorList>
    </citation>
    <scope>NUCLEOTIDE SEQUENCE</scope>
    <source>
        <strain evidence="3">NBRC 108769</strain>
    </source>
</reference>
<gene>
    <name evidence="3" type="ORF">GCM10007940_39630</name>
</gene>
<evidence type="ECO:0000313" key="4">
    <source>
        <dbReference type="Proteomes" id="UP001156666"/>
    </source>
</evidence>
<name>A0AA37WG09_9BACT</name>
<keyword evidence="2" id="KW-0812">Transmembrane</keyword>
<reference evidence="3" key="1">
    <citation type="journal article" date="2014" name="Int. J. Syst. Evol. Microbiol.">
        <title>Complete genome sequence of Corynebacterium casei LMG S-19264T (=DSM 44701T), isolated from a smear-ripened cheese.</title>
        <authorList>
            <consortium name="US DOE Joint Genome Institute (JGI-PGF)"/>
            <person name="Walter F."/>
            <person name="Albersmeier A."/>
            <person name="Kalinowski J."/>
            <person name="Ruckert C."/>
        </authorList>
    </citation>
    <scope>NUCLEOTIDE SEQUENCE</scope>
    <source>
        <strain evidence="3">NBRC 108769</strain>
    </source>
</reference>
<keyword evidence="4" id="KW-1185">Reference proteome</keyword>
<dbReference type="Proteomes" id="UP001156666">
    <property type="component" value="Unassembled WGS sequence"/>
</dbReference>
<organism evidence="3 4">
    <name type="scientific">Portibacter lacus</name>
    <dbReference type="NCBI Taxonomy" id="1099794"/>
    <lineage>
        <taxon>Bacteria</taxon>
        <taxon>Pseudomonadati</taxon>
        <taxon>Bacteroidota</taxon>
        <taxon>Saprospiria</taxon>
        <taxon>Saprospirales</taxon>
        <taxon>Haliscomenobacteraceae</taxon>
        <taxon>Portibacter</taxon>
    </lineage>
</organism>
<proteinExistence type="predicted"/>
<dbReference type="EMBL" id="BSOH01000027">
    <property type="protein sequence ID" value="GLR19347.1"/>
    <property type="molecule type" value="Genomic_DNA"/>
</dbReference>